<comment type="caution">
    <text evidence="1">The sequence shown here is derived from an EMBL/GenBank/DDBJ whole genome shotgun (WGS) entry which is preliminary data.</text>
</comment>
<protein>
    <recommendedName>
        <fullName evidence="3">Secreted protein</fullName>
    </recommendedName>
</protein>
<evidence type="ECO:0000313" key="2">
    <source>
        <dbReference type="Proteomes" id="UP001607302"/>
    </source>
</evidence>
<dbReference type="Proteomes" id="UP001607302">
    <property type="component" value="Unassembled WGS sequence"/>
</dbReference>
<proteinExistence type="predicted"/>
<sequence length="151" mass="17401">MQLLRKTIRIMHLQPATARHNKVRPPSDFVVTTLILLLISRCAHISSHRMSSLVMRIMHSRTLDARDDNKVGPSNDFVDFWHSFAFTFDECTSQLPRDAFPGNANFALTDFGSARQQQSRTFVRLCRFLAQFCFDFRRVHIAAPTGCVSWK</sequence>
<evidence type="ECO:0000313" key="1">
    <source>
        <dbReference type="EMBL" id="KAL2714161.1"/>
    </source>
</evidence>
<dbReference type="EMBL" id="JAUDFV010000157">
    <property type="protein sequence ID" value="KAL2714161.1"/>
    <property type="molecule type" value="Genomic_DNA"/>
</dbReference>
<organism evidence="1 2">
    <name type="scientific">Vespula squamosa</name>
    <name type="common">Southern yellow jacket</name>
    <name type="synonym">Wasp</name>
    <dbReference type="NCBI Taxonomy" id="30214"/>
    <lineage>
        <taxon>Eukaryota</taxon>
        <taxon>Metazoa</taxon>
        <taxon>Ecdysozoa</taxon>
        <taxon>Arthropoda</taxon>
        <taxon>Hexapoda</taxon>
        <taxon>Insecta</taxon>
        <taxon>Pterygota</taxon>
        <taxon>Neoptera</taxon>
        <taxon>Endopterygota</taxon>
        <taxon>Hymenoptera</taxon>
        <taxon>Apocrita</taxon>
        <taxon>Aculeata</taxon>
        <taxon>Vespoidea</taxon>
        <taxon>Vespidae</taxon>
        <taxon>Vespinae</taxon>
        <taxon>Vespula</taxon>
    </lineage>
</organism>
<reference evidence="1 2" key="1">
    <citation type="journal article" date="2024" name="Ann. Entomol. Soc. Am.">
        <title>Genomic analyses of the southern and eastern yellowjacket wasps (Hymenoptera: Vespidae) reveal evolutionary signatures of social life.</title>
        <authorList>
            <person name="Catto M.A."/>
            <person name="Caine P.B."/>
            <person name="Orr S.E."/>
            <person name="Hunt B.G."/>
            <person name="Goodisman M.A.D."/>
        </authorList>
    </citation>
    <scope>NUCLEOTIDE SEQUENCE [LARGE SCALE GENOMIC DNA]</scope>
    <source>
        <strain evidence="1">233</strain>
        <tissue evidence="1">Head and thorax</tissue>
    </source>
</reference>
<dbReference type="AlphaFoldDB" id="A0ABD2A0M0"/>
<accession>A0ABD2A0M0</accession>
<keyword evidence="2" id="KW-1185">Reference proteome</keyword>
<name>A0ABD2A0M0_VESSQ</name>
<evidence type="ECO:0008006" key="3">
    <source>
        <dbReference type="Google" id="ProtNLM"/>
    </source>
</evidence>
<gene>
    <name evidence="1" type="ORF">V1478_016718</name>
</gene>